<dbReference type="Proteomes" id="UP000297703">
    <property type="component" value="Unassembled WGS sequence"/>
</dbReference>
<keyword evidence="10" id="KW-0807">Transducer</keyword>
<accession>A0A4D9ECS3</accession>
<keyword evidence="4" id="KW-0716">Sensory transduction</keyword>
<evidence type="ECO:0000256" key="5">
    <source>
        <dbReference type="ARBA" id="ARBA00022692"/>
    </source>
</evidence>
<evidence type="ECO:0000313" key="14">
    <source>
        <dbReference type="EMBL" id="TFK08529.1"/>
    </source>
</evidence>
<evidence type="ECO:0000256" key="8">
    <source>
        <dbReference type="ARBA" id="ARBA00023136"/>
    </source>
</evidence>
<name>A0A4D9ECS3_9SAUR</name>
<evidence type="ECO:0000256" key="4">
    <source>
        <dbReference type="ARBA" id="ARBA00022606"/>
    </source>
</evidence>
<keyword evidence="14" id="KW-0406">Ion transport</keyword>
<evidence type="ECO:0000256" key="10">
    <source>
        <dbReference type="ARBA" id="ARBA00023224"/>
    </source>
</evidence>
<keyword evidence="8 13" id="KW-0472">Membrane</keyword>
<keyword evidence="7" id="KW-0297">G-protein coupled receptor</keyword>
<evidence type="ECO:0000256" key="3">
    <source>
        <dbReference type="ARBA" id="ARBA00022480"/>
    </source>
</evidence>
<keyword evidence="14" id="KW-0813">Transport</keyword>
<evidence type="ECO:0000256" key="7">
    <source>
        <dbReference type="ARBA" id="ARBA00023040"/>
    </source>
</evidence>
<evidence type="ECO:0000256" key="6">
    <source>
        <dbReference type="ARBA" id="ARBA00022989"/>
    </source>
</evidence>
<evidence type="ECO:0000256" key="9">
    <source>
        <dbReference type="ARBA" id="ARBA00023170"/>
    </source>
</evidence>
<reference evidence="14 15" key="2">
    <citation type="submission" date="2019-04" db="EMBL/GenBank/DDBJ databases">
        <title>The genome sequence of big-headed turtle.</title>
        <authorList>
            <person name="Gong S."/>
        </authorList>
    </citation>
    <scope>NUCLEOTIDE SEQUENCE [LARGE SCALE GENOMIC DNA]</scope>
    <source>
        <strain evidence="14">DO16091913</strain>
        <tissue evidence="14">Muscle</tissue>
    </source>
</reference>
<protein>
    <recommendedName>
        <fullName evidence="11">Taste receptor type 2 member 40</fullName>
    </recommendedName>
</protein>
<feature type="transmembrane region" description="Helical" evidence="13">
    <location>
        <begin position="84"/>
        <end position="104"/>
    </location>
</feature>
<dbReference type="GO" id="GO:0004930">
    <property type="term" value="F:G protein-coupled receptor activity"/>
    <property type="evidence" value="ECO:0007669"/>
    <property type="project" value="UniProtKB-KW"/>
</dbReference>
<evidence type="ECO:0000256" key="1">
    <source>
        <dbReference type="ARBA" id="ARBA00004141"/>
    </source>
</evidence>
<keyword evidence="14" id="KW-0407">Ion channel</keyword>
<comment type="caution">
    <text evidence="14">The sequence shown here is derived from an EMBL/GenBank/DDBJ whole genome shotgun (WGS) entry which is preliminary data.</text>
</comment>
<dbReference type="GO" id="GO:0033038">
    <property type="term" value="F:bitter taste receptor activity"/>
    <property type="evidence" value="ECO:0007669"/>
    <property type="project" value="InterPro"/>
</dbReference>
<sequence length="110" mass="12556">MILTSLGISRFFLQCTIIINNIFFQEPQDLNGQCATSRTLTVAWMFLNTLNLWFATLLSVFYCVKIANFSQPLFLWLKRRISGLVPQLLMGSFLVSLVICFPSINAIETK</sequence>
<evidence type="ECO:0000256" key="11">
    <source>
        <dbReference type="ARBA" id="ARBA00044110"/>
    </source>
</evidence>
<evidence type="ECO:0000256" key="13">
    <source>
        <dbReference type="SAM" id="Phobius"/>
    </source>
</evidence>
<dbReference type="PANTHER" id="PTHR11394:SF47">
    <property type="entry name" value="TASTE RECEPTOR TYPE 2 MEMBER 40"/>
    <property type="match status" value="1"/>
</dbReference>
<reference evidence="14 15" key="1">
    <citation type="submission" date="2019-04" db="EMBL/GenBank/DDBJ databases">
        <title>Draft genome of the big-headed turtle Platysternon megacephalum.</title>
        <authorList>
            <person name="Gong S."/>
        </authorList>
    </citation>
    <scope>NUCLEOTIDE SEQUENCE [LARGE SCALE GENOMIC DNA]</scope>
    <source>
        <strain evidence="14">DO16091913</strain>
        <tissue evidence="14">Muscle</tissue>
    </source>
</reference>
<dbReference type="PANTHER" id="PTHR11394">
    <property type="entry name" value="TASTE RECEPTOR TYPE 2"/>
    <property type="match status" value="1"/>
</dbReference>
<dbReference type="EMBL" id="QXTE01000068">
    <property type="protein sequence ID" value="TFK08529.1"/>
    <property type="molecule type" value="Genomic_DNA"/>
</dbReference>
<dbReference type="OrthoDB" id="8876749at2759"/>
<keyword evidence="5 13" id="KW-0812">Transmembrane</keyword>
<organism evidence="14 15">
    <name type="scientific">Platysternon megacephalum</name>
    <name type="common">big-headed turtle</name>
    <dbReference type="NCBI Taxonomy" id="55544"/>
    <lineage>
        <taxon>Eukaryota</taxon>
        <taxon>Metazoa</taxon>
        <taxon>Chordata</taxon>
        <taxon>Craniata</taxon>
        <taxon>Vertebrata</taxon>
        <taxon>Euteleostomi</taxon>
        <taxon>Archelosauria</taxon>
        <taxon>Testudinata</taxon>
        <taxon>Testudines</taxon>
        <taxon>Cryptodira</taxon>
        <taxon>Durocryptodira</taxon>
        <taxon>Testudinoidea</taxon>
        <taxon>Platysternidae</taxon>
        <taxon>Platysternon</taxon>
    </lineage>
</organism>
<proteinExistence type="inferred from homology"/>
<dbReference type="AlphaFoldDB" id="A0A4D9ECS3"/>
<gene>
    <name evidence="14" type="ORF">DR999_PMT08550</name>
</gene>
<keyword evidence="9" id="KW-0675">Receptor</keyword>
<evidence type="ECO:0000256" key="2">
    <source>
        <dbReference type="ARBA" id="ARBA00007376"/>
    </source>
</evidence>
<comment type="subcellular location">
    <subcellularLocation>
        <location evidence="1">Membrane</location>
        <topology evidence="1">Multi-pass membrane protein</topology>
    </subcellularLocation>
</comment>
<keyword evidence="3" id="KW-0919">Taste</keyword>
<dbReference type="GO" id="GO:0034220">
    <property type="term" value="P:monoatomic ion transmembrane transport"/>
    <property type="evidence" value="ECO:0007669"/>
    <property type="project" value="UniProtKB-KW"/>
</dbReference>
<evidence type="ECO:0000256" key="12">
    <source>
        <dbReference type="RuleBase" id="RU004423"/>
    </source>
</evidence>
<dbReference type="InterPro" id="IPR007960">
    <property type="entry name" value="TAS2R"/>
</dbReference>
<evidence type="ECO:0000313" key="15">
    <source>
        <dbReference type="Proteomes" id="UP000297703"/>
    </source>
</evidence>
<comment type="similarity">
    <text evidence="2 12">Belongs to the G-protein coupled receptor T2R family.</text>
</comment>
<feature type="transmembrane region" description="Helical" evidence="13">
    <location>
        <begin position="44"/>
        <end position="64"/>
    </location>
</feature>
<dbReference type="GO" id="GO:0016020">
    <property type="term" value="C:membrane"/>
    <property type="evidence" value="ECO:0007669"/>
    <property type="project" value="UniProtKB-SubCell"/>
</dbReference>
<keyword evidence="15" id="KW-1185">Reference proteome</keyword>
<keyword evidence="6 13" id="KW-1133">Transmembrane helix</keyword>
<dbReference type="Pfam" id="PF05296">
    <property type="entry name" value="TAS2R"/>
    <property type="match status" value="1"/>
</dbReference>